<dbReference type="Gene3D" id="3.40.50.200">
    <property type="entry name" value="Peptidase S8/S53 domain"/>
    <property type="match status" value="1"/>
</dbReference>
<evidence type="ECO:0000313" key="15">
    <source>
        <dbReference type="EMBL" id="VVV38007.1"/>
    </source>
</evidence>
<dbReference type="CDD" id="cd02120">
    <property type="entry name" value="PA_subtilisin_like"/>
    <property type="match status" value="1"/>
</dbReference>
<keyword evidence="3" id="KW-0964">Secreted</keyword>
<evidence type="ECO:0000256" key="4">
    <source>
        <dbReference type="ARBA" id="ARBA00022670"/>
    </source>
</evidence>
<evidence type="ECO:0000256" key="7">
    <source>
        <dbReference type="ARBA" id="ARBA00022825"/>
    </source>
</evidence>
<reference evidence="15" key="1">
    <citation type="submission" date="2019-09" db="EMBL/GenBank/DDBJ databases">
        <authorList>
            <person name="Zhang L."/>
        </authorList>
    </citation>
    <scope>NUCLEOTIDE SEQUENCE</scope>
</reference>
<dbReference type="PROSITE" id="PS00138">
    <property type="entry name" value="SUBTILASE_SER"/>
    <property type="match status" value="1"/>
</dbReference>
<feature type="domain" description="Peptidase S8/S53" evidence="12">
    <location>
        <begin position="144"/>
        <end position="602"/>
    </location>
</feature>
<dbReference type="SUPFAM" id="SSF52743">
    <property type="entry name" value="Subtilisin-like"/>
    <property type="match status" value="1"/>
</dbReference>
<proteinExistence type="inferred from homology"/>
<evidence type="ECO:0000259" key="13">
    <source>
        <dbReference type="Pfam" id="PF05922"/>
    </source>
</evidence>
<evidence type="ECO:0008006" key="16">
    <source>
        <dbReference type="Google" id="ProtNLM"/>
    </source>
</evidence>
<feature type="non-terminal residue" evidence="15">
    <location>
        <position position="766"/>
    </location>
</feature>
<dbReference type="InterPro" id="IPR036852">
    <property type="entry name" value="Peptidase_S8/S53_dom_sf"/>
</dbReference>
<dbReference type="InterPro" id="IPR023828">
    <property type="entry name" value="Peptidase_S8_Ser-AS"/>
</dbReference>
<evidence type="ECO:0000256" key="6">
    <source>
        <dbReference type="ARBA" id="ARBA00022801"/>
    </source>
</evidence>
<feature type="chain" id="PRO_5023900785" description="Subtilisin-like protease fibronectin type-III domain-containing protein" evidence="11">
    <location>
        <begin position="28"/>
        <end position="766"/>
    </location>
</feature>
<keyword evidence="7 10" id="KW-0720">Serine protease</keyword>
<dbReference type="InterPro" id="IPR041469">
    <property type="entry name" value="Subtilisin-like_FN3"/>
</dbReference>
<dbReference type="PANTHER" id="PTHR10795">
    <property type="entry name" value="PROPROTEIN CONVERTASE SUBTILISIN/KEXIN"/>
    <property type="match status" value="1"/>
</dbReference>
<evidence type="ECO:0000256" key="1">
    <source>
        <dbReference type="ARBA" id="ARBA00004613"/>
    </source>
</evidence>
<feature type="active site" description="Charge relay system" evidence="9 10">
    <location>
        <position position="544"/>
    </location>
</feature>
<dbReference type="InterPro" id="IPR015500">
    <property type="entry name" value="Peptidase_S8_subtilisin-rel"/>
</dbReference>
<keyword evidence="5 11" id="KW-0732">Signal</keyword>
<name>A0A5K0VAC0_9MAGN</name>
<keyword evidence="8" id="KW-0325">Glycoprotein</keyword>
<dbReference type="InterPro" id="IPR045051">
    <property type="entry name" value="SBT"/>
</dbReference>
<gene>
    <name evidence="15" type="ORF">NYM_LOCUS1428</name>
</gene>
<evidence type="ECO:0000256" key="5">
    <source>
        <dbReference type="ARBA" id="ARBA00022729"/>
    </source>
</evidence>
<dbReference type="GO" id="GO:0004252">
    <property type="term" value="F:serine-type endopeptidase activity"/>
    <property type="evidence" value="ECO:0007669"/>
    <property type="project" value="UniProtKB-UniRule"/>
</dbReference>
<evidence type="ECO:0000256" key="10">
    <source>
        <dbReference type="PROSITE-ProRule" id="PRU01240"/>
    </source>
</evidence>
<dbReference type="GO" id="GO:0005576">
    <property type="term" value="C:extracellular region"/>
    <property type="evidence" value="ECO:0007669"/>
    <property type="project" value="UniProtKB-SubCell"/>
</dbReference>
<dbReference type="FunFam" id="3.30.70.80:FF:000003">
    <property type="entry name" value="Subtilisin-like protease SBT1.9"/>
    <property type="match status" value="1"/>
</dbReference>
<dbReference type="InterPro" id="IPR034197">
    <property type="entry name" value="Peptidases_S8_3"/>
</dbReference>
<dbReference type="AlphaFoldDB" id="A0A5K0VAC0"/>
<evidence type="ECO:0000256" key="8">
    <source>
        <dbReference type="ARBA" id="ARBA00023180"/>
    </source>
</evidence>
<dbReference type="OrthoDB" id="206201at2759"/>
<dbReference type="InterPro" id="IPR000209">
    <property type="entry name" value="Peptidase_S8/S53_dom"/>
</dbReference>
<feature type="active site" description="Charge relay system" evidence="9 10">
    <location>
        <position position="224"/>
    </location>
</feature>
<dbReference type="FunFam" id="3.40.50.200:FF:000006">
    <property type="entry name" value="Subtilisin-like protease SBT1.5"/>
    <property type="match status" value="1"/>
</dbReference>
<dbReference type="PROSITE" id="PS51892">
    <property type="entry name" value="SUBTILASE"/>
    <property type="match status" value="1"/>
</dbReference>
<dbReference type="InterPro" id="IPR010259">
    <property type="entry name" value="S8pro/Inhibitor_I9"/>
</dbReference>
<comment type="subcellular location">
    <subcellularLocation>
        <location evidence="1">Secreted</location>
    </subcellularLocation>
</comment>
<keyword evidence="4 10" id="KW-0645">Protease</keyword>
<evidence type="ECO:0000256" key="9">
    <source>
        <dbReference type="PIRSR" id="PIRSR615500-1"/>
    </source>
</evidence>
<comment type="similarity">
    <text evidence="2 10">Belongs to the peptidase S8 family.</text>
</comment>
<evidence type="ECO:0000256" key="2">
    <source>
        <dbReference type="ARBA" id="ARBA00011073"/>
    </source>
</evidence>
<dbReference type="CDD" id="cd04852">
    <property type="entry name" value="Peptidases_S8_3"/>
    <property type="match status" value="1"/>
</dbReference>
<dbReference type="OMA" id="MHYIERS"/>
<dbReference type="GO" id="GO:0006508">
    <property type="term" value="P:proteolysis"/>
    <property type="evidence" value="ECO:0007669"/>
    <property type="project" value="UniProtKB-KW"/>
</dbReference>
<dbReference type="Pfam" id="PF17766">
    <property type="entry name" value="fn3_6"/>
    <property type="match status" value="1"/>
</dbReference>
<evidence type="ECO:0000259" key="14">
    <source>
        <dbReference type="Pfam" id="PF17766"/>
    </source>
</evidence>
<organism evidence="15">
    <name type="scientific">Nymphaea colorata</name>
    <name type="common">pocket water lily</name>
    <dbReference type="NCBI Taxonomy" id="210225"/>
    <lineage>
        <taxon>Eukaryota</taxon>
        <taxon>Viridiplantae</taxon>
        <taxon>Streptophyta</taxon>
        <taxon>Embryophyta</taxon>
        <taxon>Tracheophyta</taxon>
        <taxon>Spermatophyta</taxon>
        <taxon>Magnoliopsida</taxon>
        <taxon>Nymphaeales</taxon>
        <taxon>Nymphaeaceae</taxon>
        <taxon>Nymphaea</taxon>
    </lineage>
</organism>
<dbReference type="Gene3D" id="3.50.30.30">
    <property type="match status" value="1"/>
</dbReference>
<feature type="active site" description="Charge relay system" evidence="9 10">
    <location>
        <position position="153"/>
    </location>
</feature>
<keyword evidence="6 10" id="KW-0378">Hydrolase</keyword>
<dbReference type="Pfam" id="PF00082">
    <property type="entry name" value="Peptidase_S8"/>
    <property type="match status" value="1"/>
</dbReference>
<evidence type="ECO:0000259" key="12">
    <source>
        <dbReference type="Pfam" id="PF00082"/>
    </source>
</evidence>
<dbReference type="Pfam" id="PF05922">
    <property type="entry name" value="Inhibitor_I9"/>
    <property type="match status" value="1"/>
</dbReference>
<feature type="signal peptide" evidence="11">
    <location>
        <begin position="1"/>
        <end position="27"/>
    </location>
</feature>
<feature type="domain" description="Inhibitor I9" evidence="13">
    <location>
        <begin position="35"/>
        <end position="119"/>
    </location>
</feature>
<accession>A0A5K0VAC0</accession>
<dbReference type="Gene3D" id="3.30.70.80">
    <property type="entry name" value="Peptidase S8 propeptide/proteinase inhibitor I9"/>
    <property type="match status" value="1"/>
</dbReference>
<evidence type="ECO:0000256" key="11">
    <source>
        <dbReference type="SAM" id="SignalP"/>
    </source>
</evidence>
<dbReference type="Gene3D" id="2.60.40.2310">
    <property type="match status" value="1"/>
</dbReference>
<dbReference type="InterPro" id="IPR037045">
    <property type="entry name" value="S8pro/Inhibitor_I9_sf"/>
</dbReference>
<feature type="domain" description="Subtilisin-like protease fibronectin type-III" evidence="14">
    <location>
        <begin position="656"/>
        <end position="756"/>
    </location>
</feature>
<evidence type="ECO:0000256" key="3">
    <source>
        <dbReference type="ARBA" id="ARBA00022525"/>
    </source>
</evidence>
<sequence length="766" mass="81857">MNTLPMAATAALLKACILFTVCQITWASLLQEQDSYIIHMDVSKMPTVFSGHEDWYHSLLASDSFKAAAATDASMATLKPVYVYTNAVNGFSAILSSSQLELLKKQPAFVSAYPDMEVTRDTTHTFEFLNLSPVSGIWQASKFGEDVIIGMIDTGVWPESKSYADEGMPEVPKRWKGQCDSGIGFSSSMCNKKLIGARYFNKGLKAKDPNLTISMNSPRDVEGHGTHTSSTAAGSHVEGASYFGYAAGTARGMAPRARLAIYKALWEEGSYASDVIAAIDQAISDGVDVVSISMGYDQVPLHQDPVAIAAFSAMEKGIFVSSSAGNEGPMLSTLHNGTPWVLTVGASTVDRKFGAVITLGNGITLFGASMYPGLDSSLTRVPLLYSEATKACNSSEMLKNVGNKVVLCEFNKYTTEQISTLEYSNVAGGIFIVNSSSDLSDVIHVFPGAILSLEDSKAIFSYIRKSNNPVVSIRFGGTATGTKPAPSIADYTSRGPSPSTPMVLKPDLVAPGSLVLASWTMNSSAVTVGQKSLFTDFNIISGTSMACPHASGVAALLKSVHPDWSPAAIRSAMVTTASILDNTNDPIQDGGQPASPLAMGAGQIDPNNAMDPGLVYDAGRDDYVKLICSLNYTKRQIQTITRSPSEVDDCADIDLDLNYPSFIAFFTGKQHPKVKTFKRVVTNVGDGGATYRAELKQMKGFLVTVSPETLVFQKKNDKASFVLTIERTSPTEEDVVSGSLSWIESQGNHVVRSPVVATKIDAKPLS</sequence>
<dbReference type="EMBL" id="LR721774">
    <property type="protein sequence ID" value="VVV38007.1"/>
    <property type="molecule type" value="Genomic_DNA"/>
</dbReference>
<dbReference type="PRINTS" id="PR00723">
    <property type="entry name" value="SUBTILISIN"/>
</dbReference>
<protein>
    <recommendedName>
        <fullName evidence="16">Subtilisin-like protease fibronectin type-III domain-containing protein</fullName>
    </recommendedName>
</protein>